<dbReference type="GO" id="GO:0005506">
    <property type="term" value="F:iron ion binding"/>
    <property type="evidence" value="ECO:0007669"/>
    <property type="project" value="InterPro"/>
</dbReference>
<dbReference type="PANTHER" id="PTHR46696:SF6">
    <property type="entry name" value="P450, PUTATIVE (EUROFUNG)-RELATED"/>
    <property type="match status" value="1"/>
</dbReference>
<evidence type="ECO:0000256" key="6">
    <source>
        <dbReference type="ARBA" id="ARBA00023033"/>
    </source>
</evidence>
<dbReference type="PANTHER" id="PTHR46696">
    <property type="entry name" value="P450, PUTATIVE (EUROFUNG)-RELATED"/>
    <property type="match status" value="1"/>
</dbReference>
<protein>
    <submittedName>
        <fullName evidence="7">Unannotated protein</fullName>
    </submittedName>
</protein>
<keyword evidence="2" id="KW-0349">Heme</keyword>
<sequence length="403" mass="44646">MESLTDLDLLCDESIREPHRYLARFRERQPVVWSERHRAWVVLGHPELDAAFKAPQLSTNRMGAFRSRLSGSRAEALSSAIELLEGWMLFHDPPEHTRLRAPFARQFTPKAMSALEADVAAIADRLAEEYAARIESGETVDLVEGFTHPLPAAVIARLFGVPDSLTDWLEAWSARFGVVVFGQTKRPDYEDVARAAGEEFREHLGDLLALRRADPRDDLVSALAASTELNDAEVLGACSLLLFAGHDTTTSLMSTAVLALIAHPHERDRLIEDPTIRDSAIEEMLRYDGNAKAMMRIVAEPMELGGQQLAAGDAVFLGILAANRDPRVFERPDELILDRRPNPHLAFGHGLHFCLGAALARLELRVALPRLVKRLPNLRVAGEVQWKPNISDRAASHVPLALG</sequence>
<evidence type="ECO:0000256" key="3">
    <source>
        <dbReference type="ARBA" id="ARBA00022723"/>
    </source>
</evidence>
<evidence type="ECO:0000313" key="7">
    <source>
        <dbReference type="EMBL" id="CAB4824895.1"/>
    </source>
</evidence>
<accession>A0A6J6ZWG2</accession>
<gene>
    <name evidence="7" type="ORF">UFOPK3001_02406</name>
</gene>
<evidence type="ECO:0000256" key="4">
    <source>
        <dbReference type="ARBA" id="ARBA00023002"/>
    </source>
</evidence>
<dbReference type="PRINTS" id="PR00359">
    <property type="entry name" value="BP450"/>
</dbReference>
<dbReference type="PROSITE" id="PS00086">
    <property type="entry name" value="CYTOCHROME_P450"/>
    <property type="match status" value="1"/>
</dbReference>
<keyword evidence="4" id="KW-0560">Oxidoreductase</keyword>
<organism evidence="7">
    <name type="scientific">freshwater metagenome</name>
    <dbReference type="NCBI Taxonomy" id="449393"/>
    <lineage>
        <taxon>unclassified sequences</taxon>
        <taxon>metagenomes</taxon>
        <taxon>ecological metagenomes</taxon>
    </lineage>
</organism>
<dbReference type="Pfam" id="PF00067">
    <property type="entry name" value="p450"/>
    <property type="match status" value="1"/>
</dbReference>
<name>A0A6J6ZWG2_9ZZZZ</name>
<keyword evidence="5" id="KW-0408">Iron</keyword>
<dbReference type="InterPro" id="IPR001128">
    <property type="entry name" value="Cyt_P450"/>
</dbReference>
<dbReference type="InterPro" id="IPR002397">
    <property type="entry name" value="Cyt_P450_B"/>
</dbReference>
<dbReference type="SUPFAM" id="SSF48264">
    <property type="entry name" value="Cytochrome P450"/>
    <property type="match status" value="1"/>
</dbReference>
<evidence type="ECO:0000256" key="5">
    <source>
        <dbReference type="ARBA" id="ARBA00023004"/>
    </source>
</evidence>
<dbReference type="EMBL" id="CAFAAJ010000233">
    <property type="protein sequence ID" value="CAB4824895.1"/>
    <property type="molecule type" value="Genomic_DNA"/>
</dbReference>
<dbReference type="GO" id="GO:0004497">
    <property type="term" value="F:monooxygenase activity"/>
    <property type="evidence" value="ECO:0007669"/>
    <property type="project" value="UniProtKB-KW"/>
</dbReference>
<keyword evidence="3" id="KW-0479">Metal-binding</keyword>
<proteinExistence type="inferred from homology"/>
<comment type="similarity">
    <text evidence="1">Belongs to the cytochrome P450 family.</text>
</comment>
<dbReference type="CDD" id="cd20625">
    <property type="entry name" value="CYP164-like"/>
    <property type="match status" value="1"/>
</dbReference>
<evidence type="ECO:0000256" key="1">
    <source>
        <dbReference type="ARBA" id="ARBA00010617"/>
    </source>
</evidence>
<reference evidence="7" key="1">
    <citation type="submission" date="2020-05" db="EMBL/GenBank/DDBJ databases">
        <authorList>
            <person name="Chiriac C."/>
            <person name="Salcher M."/>
            <person name="Ghai R."/>
            <person name="Kavagutti S V."/>
        </authorList>
    </citation>
    <scope>NUCLEOTIDE SEQUENCE</scope>
</reference>
<dbReference type="PRINTS" id="PR00385">
    <property type="entry name" value="P450"/>
</dbReference>
<dbReference type="InterPro" id="IPR017972">
    <property type="entry name" value="Cyt_P450_CS"/>
</dbReference>
<dbReference type="AlphaFoldDB" id="A0A6J6ZWG2"/>
<keyword evidence="6" id="KW-0503">Monooxygenase</keyword>
<evidence type="ECO:0000256" key="2">
    <source>
        <dbReference type="ARBA" id="ARBA00022617"/>
    </source>
</evidence>
<dbReference type="GO" id="GO:0020037">
    <property type="term" value="F:heme binding"/>
    <property type="evidence" value="ECO:0007669"/>
    <property type="project" value="InterPro"/>
</dbReference>
<dbReference type="Gene3D" id="1.10.630.10">
    <property type="entry name" value="Cytochrome P450"/>
    <property type="match status" value="1"/>
</dbReference>
<dbReference type="GO" id="GO:0016705">
    <property type="term" value="F:oxidoreductase activity, acting on paired donors, with incorporation or reduction of molecular oxygen"/>
    <property type="evidence" value="ECO:0007669"/>
    <property type="project" value="InterPro"/>
</dbReference>
<dbReference type="InterPro" id="IPR036396">
    <property type="entry name" value="Cyt_P450_sf"/>
</dbReference>
<dbReference type="FunFam" id="1.10.630.10:FF:000018">
    <property type="entry name" value="Cytochrome P450 monooxygenase"/>
    <property type="match status" value="1"/>
</dbReference>